<dbReference type="OrthoDB" id="2271946at2759"/>
<dbReference type="Proteomes" id="UP000053815">
    <property type="component" value="Unassembled WGS sequence"/>
</dbReference>
<gene>
    <name evidence="1" type="ORF">MAM1_0018c01641</name>
</gene>
<dbReference type="AlphaFoldDB" id="A0A0C9LRM2"/>
<sequence>MAEPEEQSLSYRQFLIRNSSKFSLLDFYENSNFTSRADGEKGTTVLKRKRGFSQVFQSKGKTDIALSPFDIDEEELDEDRAQTKRKDYLVSTNGDNAINLESLNHKWILKSGHDLSTSFLKRRNELVGNCADCSILLKPDEELAINGIFLLDGDVDSNIVLFNCYEEACNEIKERYLKYKDKDAESHSQDIFRFTQLIAQEDFAEAENQLNASNLPNHIKAILYTFKQTYCKGYTIENHNESTTVKDGILPFLENYFCNSKRYTTFGADKEITESRERFTDIDPSLTDNACKGDFSIVTNLAKHLIFSLEAKSERNRGGSKADLIKMARYMKDTLDAIQNDGFNDVAIAGMLTSGVSCSSYIMERKSDYIYRLYKQSKFYIPMDYNDMYRINGIFPLMSQLKNVLQETIAELGTLQHERS</sequence>
<accession>A0A0C9LRM2</accession>
<proteinExistence type="predicted"/>
<keyword evidence="2" id="KW-1185">Reference proteome</keyword>
<protein>
    <submittedName>
        <fullName evidence="1">Uncharacterized protein</fullName>
    </submittedName>
</protein>
<organism evidence="1">
    <name type="scientific">Mucor ambiguus</name>
    <dbReference type="NCBI Taxonomy" id="91626"/>
    <lineage>
        <taxon>Eukaryota</taxon>
        <taxon>Fungi</taxon>
        <taxon>Fungi incertae sedis</taxon>
        <taxon>Mucoromycota</taxon>
        <taxon>Mucoromycotina</taxon>
        <taxon>Mucoromycetes</taxon>
        <taxon>Mucorales</taxon>
        <taxon>Mucorineae</taxon>
        <taxon>Mucoraceae</taxon>
        <taxon>Mucor</taxon>
    </lineage>
</organism>
<evidence type="ECO:0000313" key="2">
    <source>
        <dbReference type="Proteomes" id="UP000053815"/>
    </source>
</evidence>
<reference evidence="1" key="1">
    <citation type="submission" date="2014-09" db="EMBL/GenBank/DDBJ databases">
        <title>Draft genome sequence of an oleaginous Mucoromycotina fungus Mucor ambiguus NBRC6742.</title>
        <authorList>
            <person name="Takeda I."/>
            <person name="Yamane N."/>
            <person name="Morita T."/>
            <person name="Tamano K."/>
            <person name="Machida M."/>
            <person name="Baker S."/>
            <person name="Koike H."/>
        </authorList>
    </citation>
    <scope>NUCLEOTIDE SEQUENCE</scope>
    <source>
        <strain evidence="1">NBRC 6742</strain>
    </source>
</reference>
<evidence type="ECO:0000313" key="1">
    <source>
        <dbReference type="EMBL" id="GAN02200.1"/>
    </source>
</evidence>
<name>A0A0C9LRM2_9FUNG</name>
<dbReference type="EMBL" id="DF836307">
    <property type="protein sequence ID" value="GAN02200.1"/>
    <property type="molecule type" value="Genomic_DNA"/>
</dbReference>